<reference evidence="3" key="1">
    <citation type="submission" date="2016-10" db="EMBL/GenBank/DDBJ databases">
        <authorList>
            <person name="Varghese N."/>
            <person name="Submissions S."/>
        </authorList>
    </citation>
    <scope>NUCLEOTIDE SEQUENCE [LARGE SCALE GENOMIC DNA]</scope>
    <source>
        <strain evidence="3">DSM 45501</strain>
    </source>
</reference>
<accession>A0A1I6XZR9</accession>
<evidence type="ECO:0000259" key="1">
    <source>
        <dbReference type="Pfam" id="PF13649"/>
    </source>
</evidence>
<protein>
    <submittedName>
        <fullName evidence="2">Methyltransferase domain-containing protein</fullName>
    </submittedName>
</protein>
<dbReference type="InterPro" id="IPR029063">
    <property type="entry name" value="SAM-dependent_MTases_sf"/>
</dbReference>
<dbReference type="AlphaFoldDB" id="A0A1I6XZR9"/>
<name>A0A1I6XZR9_9ACTN</name>
<dbReference type="InterPro" id="IPR041698">
    <property type="entry name" value="Methyltransf_25"/>
</dbReference>
<dbReference type="Pfam" id="PF13649">
    <property type="entry name" value="Methyltransf_25"/>
    <property type="match status" value="1"/>
</dbReference>
<sequence>MLELACGPGTWTPELARHASTLTAVDSSPEMLREERERTADELIEGEESSTIRRRLSDCTRHRAVKVPHEPAELRDRLARLGWDVEVRPTSGPFYWGRGKPAPSVA</sequence>
<feature type="domain" description="Methyltransferase" evidence="1">
    <location>
        <begin position="2"/>
        <end position="42"/>
    </location>
</feature>
<evidence type="ECO:0000313" key="3">
    <source>
        <dbReference type="Proteomes" id="UP000199165"/>
    </source>
</evidence>
<proteinExistence type="predicted"/>
<dbReference type="CDD" id="cd02440">
    <property type="entry name" value="AdoMet_MTases"/>
    <property type="match status" value="1"/>
</dbReference>
<keyword evidence="2" id="KW-0808">Transferase</keyword>
<evidence type="ECO:0000313" key="2">
    <source>
        <dbReference type="EMBL" id="SFT43461.1"/>
    </source>
</evidence>
<dbReference type="EMBL" id="FPAT01000002">
    <property type="protein sequence ID" value="SFT43461.1"/>
    <property type="molecule type" value="Genomic_DNA"/>
</dbReference>
<dbReference type="SUPFAM" id="SSF53335">
    <property type="entry name" value="S-adenosyl-L-methionine-dependent methyltransferases"/>
    <property type="match status" value="1"/>
</dbReference>
<organism evidence="2 3">
    <name type="scientific">Actinopolyspora righensis</name>
    <dbReference type="NCBI Taxonomy" id="995060"/>
    <lineage>
        <taxon>Bacteria</taxon>
        <taxon>Bacillati</taxon>
        <taxon>Actinomycetota</taxon>
        <taxon>Actinomycetes</taxon>
        <taxon>Actinopolysporales</taxon>
        <taxon>Actinopolysporaceae</taxon>
        <taxon>Actinopolyspora</taxon>
        <taxon>Actinopolyspora alba group</taxon>
    </lineage>
</organism>
<keyword evidence="2" id="KW-0489">Methyltransferase</keyword>
<gene>
    <name evidence="2" type="ORF">SAMN04487904_10263</name>
</gene>
<dbReference type="GO" id="GO:0008168">
    <property type="term" value="F:methyltransferase activity"/>
    <property type="evidence" value="ECO:0007669"/>
    <property type="project" value="UniProtKB-KW"/>
</dbReference>
<dbReference type="Proteomes" id="UP000199165">
    <property type="component" value="Unassembled WGS sequence"/>
</dbReference>
<keyword evidence="3" id="KW-1185">Reference proteome</keyword>
<dbReference type="Gene3D" id="3.40.50.150">
    <property type="entry name" value="Vaccinia Virus protein VP39"/>
    <property type="match status" value="1"/>
</dbReference>
<dbReference type="RefSeq" id="WP_217643341.1">
    <property type="nucleotide sequence ID" value="NZ_FPAT01000002.1"/>
</dbReference>
<dbReference type="GO" id="GO:0032259">
    <property type="term" value="P:methylation"/>
    <property type="evidence" value="ECO:0007669"/>
    <property type="project" value="UniProtKB-KW"/>
</dbReference>